<reference evidence="3 4" key="1">
    <citation type="submission" date="2021-10" db="EMBL/GenBank/DDBJ databases">
        <title>Streptomyces sp. strain SMC 277, a novel streptomycete isolated from soil.</title>
        <authorList>
            <person name="Chanama M."/>
        </authorList>
    </citation>
    <scope>NUCLEOTIDE SEQUENCE [LARGE SCALE GENOMIC DNA]</scope>
    <source>
        <strain evidence="3 4">SMC 277</strain>
    </source>
</reference>
<accession>A0ABS8B8L6</accession>
<feature type="region of interest" description="Disordered" evidence="1">
    <location>
        <begin position="55"/>
        <end position="183"/>
    </location>
</feature>
<evidence type="ECO:0000256" key="2">
    <source>
        <dbReference type="SAM" id="Phobius"/>
    </source>
</evidence>
<evidence type="ECO:0000313" key="3">
    <source>
        <dbReference type="EMBL" id="MCB5180944.1"/>
    </source>
</evidence>
<comment type="caution">
    <text evidence="3">The sequence shown here is derived from an EMBL/GenBank/DDBJ whole genome shotgun (WGS) entry which is preliminary data.</text>
</comment>
<keyword evidence="2" id="KW-1133">Transmembrane helix</keyword>
<feature type="compositionally biased region" description="Pro residues" evidence="1">
    <location>
        <begin position="151"/>
        <end position="168"/>
    </location>
</feature>
<feature type="non-terminal residue" evidence="3">
    <location>
        <position position="1"/>
    </location>
</feature>
<gene>
    <name evidence="3" type="ORF">LG632_16315</name>
</gene>
<organism evidence="3 4">
    <name type="scientific">Streptomyces antimicrobicus</name>
    <dbReference type="NCBI Taxonomy" id="2883108"/>
    <lineage>
        <taxon>Bacteria</taxon>
        <taxon>Bacillati</taxon>
        <taxon>Actinomycetota</taxon>
        <taxon>Actinomycetes</taxon>
        <taxon>Kitasatosporales</taxon>
        <taxon>Streptomycetaceae</taxon>
        <taxon>Streptomyces</taxon>
    </lineage>
</organism>
<keyword evidence="4" id="KW-1185">Reference proteome</keyword>
<proteinExistence type="predicted"/>
<dbReference type="RefSeq" id="WP_226728032.1">
    <property type="nucleotide sequence ID" value="NZ_JAJAUY010000057.1"/>
</dbReference>
<evidence type="ECO:0008006" key="5">
    <source>
        <dbReference type="Google" id="ProtNLM"/>
    </source>
</evidence>
<sequence length="183" mass="17587">DGLVVLAAPYSGRGGGAARRRAGERRRRKTAMTAGLGLLIAALGSFVVARITAEAPASATDRASSVVLTDDGPAPDPAAPSAPAGAGTVRPTLGQAPKPSGKATAGAGKGPSRSPVSSPSASTSPPAPSTSGVPSPSGSGGPTATTGPTAPGSPRPGTSTPPPGPSPTPTKSCSFWDRLFGQC</sequence>
<dbReference type="Proteomes" id="UP001199054">
    <property type="component" value="Unassembled WGS sequence"/>
</dbReference>
<feature type="compositionally biased region" description="Low complexity" evidence="1">
    <location>
        <begin position="110"/>
        <end position="150"/>
    </location>
</feature>
<keyword evidence="2" id="KW-0812">Transmembrane</keyword>
<protein>
    <recommendedName>
        <fullName evidence="5">Serine/threonine protein kinase</fullName>
    </recommendedName>
</protein>
<keyword evidence="2" id="KW-0472">Membrane</keyword>
<evidence type="ECO:0000313" key="4">
    <source>
        <dbReference type="Proteomes" id="UP001199054"/>
    </source>
</evidence>
<dbReference type="EMBL" id="JAJAUY010000057">
    <property type="protein sequence ID" value="MCB5180944.1"/>
    <property type="molecule type" value="Genomic_DNA"/>
</dbReference>
<name>A0ABS8B8L6_9ACTN</name>
<evidence type="ECO:0000256" key="1">
    <source>
        <dbReference type="SAM" id="MobiDB-lite"/>
    </source>
</evidence>
<feature type="transmembrane region" description="Helical" evidence="2">
    <location>
        <begin position="30"/>
        <end position="49"/>
    </location>
</feature>